<keyword evidence="3 6" id="KW-0732">Signal</keyword>
<evidence type="ECO:0000313" key="9">
    <source>
        <dbReference type="EMBL" id="UYQ92880.1"/>
    </source>
</evidence>
<name>A0ABY6IZT0_9BACT</name>
<dbReference type="Pfam" id="PF14322">
    <property type="entry name" value="SusD-like_3"/>
    <property type="match status" value="1"/>
</dbReference>
<dbReference type="PROSITE" id="PS51257">
    <property type="entry name" value="PROKAR_LIPOPROTEIN"/>
    <property type="match status" value="1"/>
</dbReference>
<keyword evidence="10" id="KW-1185">Reference proteome</keyword>
<dbReference type="EMBL" id="CP107006">
    <property type="protein sequence ID" value="UYQ92880.1"/>
    <property type="molecule type" value="Genomic_DNA"/>
</dbReference>
<comment type="similarity">
    <text evidence="2">Belongs to the SusD family.</text>
</comment>
<evidence type="ECO:0000259" key="7">
    <source>
        <dbReference type="Pfam" id="PF07980"/>
    </source>
</evidence>
<protein>
    <submittedName>
        <fullName evidence="9">RagB/SusD family nutrient uptake outer membrane protein</fullName>
    </submittedName>
</protein>
<sequence length="586" mass="67309">MKLQIKHLLPVCCLFLLAACNKDFLEKKPLDAYSDRDVWNDPSLTQAFVNDMYSQMRHGYNEVMLSSMTDESRFIHNYGTTQSTNGAMSPDDIGAFNLFGEWNKHYTAIRNTNLFFEKIGEVPFKDESLRNRLRGETHFLRAYFYHMLVKYWGGVPLITKSFGLKDKDMLLPRSTFEECVKFIADECDSAAKYLPEVQTGANRGRATKYAALALKSRFLLYAASDLFNRAGTQNASFGYVGGDRVARWTLARNAAKAIIDSAQFDLYKPTSDPVENYTRIFMDKDNVEAIFVKYFHKELLGTDHDKFNGPNGYHNWGGNVPLENFVEGYQMADGTPFDRSNPAHAAKPYVGRDPRFYATILYDGAPWKKRATDGVDLDPIGQIQTGRYEFWNAAKNAVEIRNGLDTRQSSLENWNGTYSGYYLRKFMDISLDAQFFRGDKPWQFFRYAEILLNYAEACIALGQEDEARTYINRIRTRAGMPALAATVTGQALVDAYRYERRYELAFEEHRYFDARRWLIATTAFTGPAKAIDIYAKLGADKVTLTYTYTVLATDVLMRNFQDKHYLLPIQSDEMRRDELLKQNPGY</sequence>
<feature type="domain" description="SusD-like N-terminal" evidence="8">
    <location>
        <begin position="23"/>
        <end position="220"/>
    </location>
</feature>
<feature type="domain" description="RagB/SusD" evidence="7">
    <location>
        <begin position="302"/>
        <end position="586"/>
    </location>
</feature>
<feature type="signal peptide" evidence="6">
    <location>
        <begin position="1"/>
        <end position="18"/>
    </location>
</feature>
<dbReference type="InterPro" id="IPR033985">
    <property type="entry name" value="SusD-like_N"/>
</dbReference>
<comment type="subcellular location">
    <subcellularLocation>
        <location evidence="1">Cell outer membrane</location>
    </subcellularLocation>
</comment>
<dbReference type="Pfam" id="PF07980">
    <property type="entry name" value="SusD_RagB"/>
    <property type="match status" value="1"/>
</dbReference>
<accession>A0ABY6IZT0</accession>
<dbReference type="InterPro" id="IPR011990">
    <property type="entry name" value="TPR-like_helical_dom_sf"/>
</dbReference>
<feature type="chain" id="PRO_5045543658" evidence="6">
    <location>
        <begin position="19"/>
        <end position="586"/>
    </location>
</feature>
<proteinExistence type="inferred from homology"/>
<keyword evidence="5" id="KW-0998">Cell outer membrane</keyword>
<evidence type="ECO:0000313" key="10">
    <source>
        <dbReference type="Proteomes" id="UP001162741"/>
    </source>
</evidence>
<evidence type="ECO:0000256" key="2">
    <source>
        <dbReference type="ARBA" id="ARBA00006275"/>
    </source>
</evidence>
<reference evidence="9" key="1">
    <citation type="submission" date="2022-10" db="EMBL/GenBank/DDBJ databases">
        <title>Chitinophaga sp. nov., isolated from soil.</title>
        <authorList>
            <person name="Jeon C.O."/>
        </authorList>
    </citation>
    <scope>NUCLEOTIDE SEQUENCE</scope>
    <source>
        <strain evidence="9">R8</strain>
    </source>
</reference>
<dbReference type="Proteomes" id="UP001162741">
    <property type="component" value="Chromosome"/>
</dbReference>
<organism evidence="9 10">
    <name type="scientific">Chitinophaga horti</name>
    <dbReference type="NCBI Taxonomy" id="2920382"/>
    <lineage>
        <taxon>Bacteria</taxon>
        <taxon>Pseudomonadati</taxon>
        <taxon>Bacteroidota</taxon>
        <taxon>Chitinophagia</taxon>
        <taxon>Chitinophagales</taxon>
        <taxon>Chitinophagaceae</taxon>
        <taxon>Chitinophaga</taxon>
    </lineage>
</organism>
<dbReference type="Gene3D" id="1.25.40.390">
    <property type="match status" value="1"/>
</dbReference>
<evidence type="ECO:0000256" key="3">
    <source>
        <dbReference type="ARBA" id="ARBA00022729"/>
    </source>
</evidence>
<dbReference type="SUPFAM" id="SSF48452">
    <property type="entry name" value="TPR-like"/>
    <property type="match status" value="1"/>
</dbReference>
<dbReference type="RefSeq" id="WP_264281062.1">
    <property type="nucleotide sequence ID" value="NZ_CP107006.1"/>
</dbReference>
<evidence type="ECO:0000256" key="6">
    <source>
        <dbReference type="SAM" id="SignalP"/>
    </source>
</evidence>
<evidence type="ECO:0000256" key="5">
    <source>
        <dbReference type="ARBA" id="ARBA00023237"/>
    </source>
</evidence>
<gene>
    <name evidence="9" type="ORF">MKQ68_22630</name>
</gene>
<evidence type="ECO:0000256" key="1">
    <source>
        <dbReference type="ARBA" id="ARBA00004442"/>
    </source>
</evidence>
<dbReference type="CDD" id="cd08977">
    <property type="entry name" value="SusD"/>
    <property type="match status" value="1"/>
</dbReference>
<evidence type="ECO:0000256" key="4">
    <source>
        <dbReference type="ARBA" id="ARBA00023136"/>
    </source>
</evidence>
<evidence type="ECO:0000259" key="8">
    <source>
        <dbReference type="Pfam" id="PF14322"/>
    </source>
</evidence>
<keyword evidence="4" id="KW-0472">Membrane</keyword>
<dbReference type="InterPro" id="IPR012944">
    <property type="entry name" value="SusD_RagB_dom"/>
</dbReference>